<accession>A0A8S5PK33</accession>
<name>A0A8S5PK33_9CAUD</name>
<dbReference type="EMBL" id="BK015447">
    <property type="protein sequence ID" value="DAE07266.1"/>
    <property type="molecule type" value="Genomic_DNA"/>
</dbReference>
<organism evidence="1">
    <name type="scientific">Siphoviridae sp. ctOSJ35</name>
    <dbReference type="NCBI Taxonomy" id="2825479"/>
    <lineage>
        <taxon>Viruses</taxon>
        <taxon>Duplodnaviria</taxon>
        <taxon>Heunggongvirae</taxon>
        <taxon>Uroviricota</taxon>
        <taxon>Caudoviricetes</taxon>
    </lineage>
</organism>
<proteinExistence type="predicted"/>
<sequence length="412" mass="45458">MAQSQSDIFDFLINPQFDTSSIDDSAKTLEKKMKEVAGNISNELIKAFGSLPKGLQGSDFEQVTKYVESLGGSIKRNGSVFVSTFKDAAGNVVTLKQNVSEAYDVLEKYWAGNKANQKIIQNLRDTSTTYTGSQQIQEQQQLEQQIIKSLQERYSLEGKISDAKASGNKITETYYTQLRNIAVTEEQQLESQYKGSQTRINSVKQQLSLEQQLRQQKAQSTAEENKAVEAIKQYAKQYQTVKQLESKGQQNTQAYTDAKNALQQLTNTLTTYGVQVVTSSDGTTKLVAQQNSMADSSNKVKAALDNANGSLVKTDTAQNSLSQSIQSSVENFIKYQVAMEAINKITSEFTSAIYDMNEAMTQVRMVTMGSYEDTVALADSYTKLAKQLGTTTTTVAEGADAWLKCLGQIKSL</sequence>
<reference evidence="1" key="1">
    <citation type="journal article" date="2021" name="Proc. Natl. Acad. Sci. U.S.A.">
        <title>A Catalog of Tens of Thousands of Viruses from Human Metagenomes Reveals Hidden Associations with Chronic Diseases.</title>
        <authorList>
            <person name="Tisza M.J."/>
            <person name="Buck C.B."/>
        </authorList>
    </citation>
    <scope>NUCLEOTIDE SEQUENCE</scope>
    <source>
        <strain evidence="1">CtOSJ35</strain>
    </source>
</reference>
<evidence type="ECO:0000313" key="1">
    <source>
        <dbReference type="EMBL" id="DAE07266.1"/>
    </source>
</evidence>
<protein>
    <submittedName>
        <fullName evidence="1">Uncharacterized protein</fullName>
    </submittedName>
</protein>